<gene>
    <name evidence="1" type="ORF">P6P90_08075</name>
</gene>
<comment type="caution">
    <text evidence="1">The sequence shown here is derived from an EMBL/GenBank/DDBJ whole genome shotgun (WGS) entry which is preliminary data.</text>
</comment>
<accession>A0ABT6H3G3</accession>
<proteinExistence type="predicted"/>
<evidence type="ECO:0000313" key="1">
    <source>
        <dbReference type="EMBL" id="MDG5753929.1"/>
    </source>
</evidence>
<keyword evidence="2" id="KW-1185">Reference proteome</keyword>
<sequence length="65" mass="6764">MLQYTVVNHEIKVGNIHSGGVSSSGLFVVGDIDFLILSSILDTPPESLAQGPFVPSVLDVPSTPA</sequence>
<reference evidence="1 2" key="1">
    <citation type="submission" date="2023-04" db="EMBL/GenBank/DDBJ databases">
        <title>Ectobacillus antri isolated from activated sludge.</title>
        <authorList>
            <person name="Yan P."/>
            <person name="Liu X."/>
        </authorList>
    </citation>
    <scope>NUCLEOTIDE SEQUENCE [LARGE SCALE GENOMIC DNA]</scope>
    <source>
        <strain evidence="1 2">C18H</strain>
    </source>
</reference>
<dbReference type="RefSeq" id="WP_124565396.1">
    <property type="nucleotide sequence ID" value="NZ_JARRRY010000003.1"/>
</dbReference>
<dbReference type="Proteomes" id="UP001218246">
    <property type="component" value="Unassembled WGS sequence"/>
</dbReference>
<name>A0ABT6H3G3_9BACI</name>
<organism evidence="1 2">
    <name type="scientific">Ectobacillus antri</name>
    <dbReference type="NCBI Taxonomy" id="2486280"/>
    <lineage>
        <taxon>Bacteria</taxon>
        <taxon>Bacillati</taxon>
        <taxon>Bacillota</taxon>
        <taxon>Bacilli</taxon>
        <taxon>Bacillales</taxon>
        <taxon>Bacillaceae</taxon>
        <taxon>Ectobacillus</taxon>
    </lineage>
</organism>
<protein>
    <submittedName>
        <fullName evidence="1">Spore gernimation protein GerPD</fullName>
    </submittedName>
</protein>
<dbReference type="EMBL" id="JARULN010000005">
    <property type="protein sequence ID" value="MDG5753929.1"/>
    <property type="molecule type" value="Genomic_DNA"/>
</dbReference>
<evidence type="ECO:0000313" key="2">
    <source>
        <dbReference type="Proteomes" id="UP001218246"/>
    </source>
</evidence>